<evidence type="ECO:0000313" key="3">
    <source>
        <dbReference type="Proteomes" id="UP000077726"/>
    </source>
</evidence>
<dbReference type="Pfam" id="PF08238">
    <property type="entry name" value="Sel1"/>
    <property type="match status" value="4"/>
</dbReference>
<organism evidence="2 3">
    <name type="scientific">Eikenella halliae</name>
    <dbReference type="NCBI Taxonomy" id="1795832"/>
    <lineage>
        <taxon>Bacteria</taxon>
        <taxon>Pseudomonadati</taxon>
        <taxon>Pseudomonadota</taxon>
        <taxon>Betaproteobacteria</taxon>
        <taxon>Neisseriales</taxon>
        <taxon>Neisseriaceae</taxon>
        <taxon>Eikenella</taxon>
    </lineage>
</organism>
<dbReference type="Gene3D" id="1.25.40.10">
    <property type="entry name" value="Tetratricopeptide repeat domain"/>
    <property type="match status" value="1"/>
</dbReference>
<keyword evidence="1" id="KW-1133">Transmembrane helix</keyword>
<gene>
    <name evidence="2" type="ORF">A7Q00_06000</name>
</gene>
<keyword evidence="3" id="KW-1185">Reference proteome</keyword>
<sequence length="302" mass="33250">MRNNRRVKEEKSIGTVPVVLGVLVLGAVLWAAAGNAGMPVPGWQDEVGKPSPMLLLKARMGSVDAQYEAGRLYMRGNRWKEAVPWYEKAAAQGHAKAQNNLGVAYSEGRGVAVDKEKACRLFEQAHKQLNSRDSLENVALCNDETGKPQNAFESYLSAAEQGSPSAMRLVGQMYDSGEGTAQSYEWAVYWYRQAVLRNDAQAMYLLASKYAQYQGVPKREPANAVSAYLLLKSIKMYQKPEDAQALAGLGIDERIRAFEQIMPPQMRAKLPGLEAAIRRDGTKGLLEGIDSAIPYQAPQTRP</sequence>
<dbReference type="PANTHER" id="PTHR11102">
    <property type="entry name" value="SEL-1-LIKE PROTEIN"/>
    <property type="match status" value="1"/>
</dbReference>
<proteinExistence type="predicted"/>
<evidence type="ECO:0008006" key="4">
    <source>
        <dbReference type="Google" id="ProtNLM"/>
    </source>
</evidence>
<dbReference type="InterPro" id="IPR050767">
    <property type="entry name" value="Sel1_AlgK"/>
</dbReference>
<evidence type="ECO:0000313" key="2">
    <source>
        <dbReference type="EMBL" id="OAM43447.1"/>
    </source>
</evidence>
<dbReference type="AlphaFoldDB" id="A0A1B6VZ38"/>
<reference evidence="3" key="1">
    <citation type="submission" date="2016-05" db="EMBL/GenBank/DDBJ databases">
        <title>Draft genome of Corynebacterium afermentans subsp. afermentans LCDC 88199T.</title>
        <authorList>
            <person name="Bernier A.-M."/>
            <person name="Bernard K."/>
        </authorList>
    </citation>
    <scope>NUCLEOTIDE SEQUENCE [LARGE SCALE GENOMIC DNA]</scope>
    <source>
        <strain evidence="3">NML130454</strain>
    </source>
</reference>
<dbReference type="EMBL" id="LXSQ01000014">
    <property type="protein sequence ID" value="OAM43447.1"/>
    <property type="molecule type" value="Genomic_DNA"/>
</dbReference>
<keyword evidence="1" id="KW-0812">Transmembrane</keyword>
<name>A0A1B6VZ38_9NEIS</name>
<dbReference type="InterPro" id="IPR006597">
    <property type="entry name" value="Sel1-like"/>
</dbReference>
<keyword evidence="1" id="KW-0472">Membrane</keyword>
<comment type="caution">
    <text evidence="2">The sequence shown here is derived from an EMBL/GenBank/DDBJ whole genome shotgun (WGS) entry which is preliminary data.</text>
</comment>
<dbReference type="SMART" id="SM00671">
    <property type="entry name" value="SEL1"/>
    <property type="match status" value="3"/>
</dbReference>
<evidence type="ECO:0000256" key="1">
    <source>
        <dbReference type="SAM" id="Phobius"/>
    </source>
</evidence>
<protein>
    <recommendedName>
        <fullName evidence="4">Sel1 repeat family protein</fullName>
    </recommendedName>
</protein>
<dbReference type="Proteomes" id="UP000077726">
    <property type="component" value="Unassembled WGS sequence"/>
</dbReference>
<accession>A0A1B6VZ38</accession>
<feature type="transmembrane region" description="Helical" evidence="1">
    <location>
        <begin position="12"/>
        <end position="33"/>
    </location>
</feature>
<dbReference type="STRING" id="1795832.A7Q00_06000"/>
<dbReference type="OrthoDB" id="9792653at2"/>
<dbReference type="RefSeq" id="WP_064089691.1">
    <property type="nucleotide sequence ID" value="NZ_LXSQ01000014.1"/>
</dbReference>
<dbReference type="PANTHER" id="PTHR11102:SF160">
    <property type="entry name" value="ERAD-ASSOCIATED E3 UBIQUITIN-PROTEIN LIGASE COMPONENT HRD3"/>
    <property type="match status" value="1"/>
</dbReference>
<dbReference type="InterPro" id="IPR011990">
    <property type="entry name" value="TPR-like_helical_dom_sf"/>
</dbReference>
<dbReference type="SUPFAM" id="SSF81901">
    <property type="entry name" value="HCP-like"/>
    <property type="match status" value="1"/>
</dbReference>